<dbReference type="Proteomes" id="UP000050430">
    <property type="component" value="Unassembled WGS sequence"/>
</dbReference>
<gene>
    <name evidence="1" type="ORF">ADM99_07755</name>
</gene>
<evidence type="ECO:0000313" key="1">
    <source>
        <dbReference type="EMBL" id="KPL72921.1"/>
    </source>
</evidence>
<comment type="caution">
    <text evidence="1">The sequence shown here is derived from an EMBL/GenBank/DDBJ whole genome shotgun (WGS) entry which is preliminary data.</text>
</comment>
<dbReference type="OrthoDB" id="9769453at2"/>
<protein>
    <recommendedName>
        <fullName evidence="3">Methylaspartate mutase</fullName>
    </recommendedName>
</protein>
<reference evidence="1 2" key="1">
    <citation type="submission" date="2015-07" db="EMBL/GenBank/DDBJ databases">
        <title>Genome sequence of Leptolinea tardivitalis DSM 16556.</title>
        <authorList>
            <person name="Hemp J."/>
            <person name="Ward L.M."/>
            <person name="Pace L.A."/>
            <person name="Fischer W.W."/>
        </authorList>
    </citation>
    <scope>NUCLEOTIDE SEQUENCE [LARGE SCALE GENOMIC DNA]</scope>
    <source>
        <strain evidence="1 2">YMTK-2</strain>
    </source>
</reference>
<name>A0A0P6X114_9CHLR</name>
<dbReference type="EMBL" id="LGCK01000007">
    <property type="protein sequence ID" value="KPL72921.1"/>
    <property type="molecule type" value="Genomic_DNA"/>
</dbReference>
<dbReference type="STRING" id="229920.ADM99_07755"/>
<organism evidence="1 2">
    <name type="scientific">Leptolinea tardivitalis</name>
    <dbReference type="NCBI Taxonomy" id="229920"/>
    <lineage>
        <taxon>Bacteria</taxon>
        <taxon>Bacillati</taxon>
        <taxon>Chloroflexota</taxon>
        <taxon>Anaerolineae</taxon>
        <taxon>Anaerolineales</taxon>
        <taxon>Anaerolineaceae</taxon>
        <taxon>Leptolinea</taxon>
    </lineage>
</organism>
<evidence type="ECO:0000313" key="2">
    <source>
        <dbReference type="Proteomes" id="UP000050430"/>
    </source>
</evidence>
<dbReference type="RefSeq" id="WP_062420945.1">
    <property type="nucleotide sequence ID" value="NZ_BBYA01000008.1"/>
</dbReference>
<accession>A0A0P6X114</accession>
<proteinExistence type="predicted"/>
<keyword evidence="2" id="KW-1185">Reference proteome</keyword>
<evidence type="ECO:0008006" key="3">
    <source>
        <dbReference type="Google" id="ProtNLM"/>
    </source>
</evidence>
<dbReference type="Pfam" id="PF13941">
    <property type="entry name" value="MutL"/>
    <property type="match status" value="1"/>
</dbReference>
<sequence>MEISPSEIESVLSVDVGSVNTRAVLFDLVGSSYRMLAASMVPSTHLAPIRDVQEGVISAIHHLEEITGRILLDANHKLILPTSLEGTGVDHILASSSAGLDIRIVTVGLLNEYSLANIDRLTGGTYARIVDRFSLNDPRKPEDRLNAFIQSEPDLVIIGGGTNHGAGRAVLRMVEQVHLAVRASQSTRRPEILYAGNETLKEKVDETLGKLTTVVTAPNVFPFSSSSDMGPVEEILTQVLNSIRAGRYKGFSELEKMTGQPIISTAGAESRIIRFQSLQQSSEKTVLGINIGSSASHFITANRGDVHTSVYGGLGVGEAMAETVDRLGLDAITRWLPMDIKGNSARDYIWQKSLFPSTIPMDGETLEIEQAVARAILAEMRRDYLGLPSACPDNFEPVLVSGAVIAQAPTFQQSLLMVLDGLQPTGVTTIFCDRYGLLSALGSAAVTNPTLVVQVLESGILTNLGTIISPMIKAAQGETVLHVRLSEDNGVNHEYDIRKGDIVRLPLELNKTARLSIKPLKRMDNFTGSRNLKVVGGELGLIIDMRGRPINLSSDPTVRLENSIRWTRSLQEVLS</sequence>
<dbReference type="AlphaFoldDB" id="A0A0P6X114"/>
<dbReference type="InterPro" id="IPR006230">
    <property type="entry name" value="MutL"/>
</dbReference>